<protein>
    <submittedName>
        <fullName evidence="1">Uncharacterized protein</fullName>
    </submittedName>
</protein>
<organism evidence="1 2">
    <name type="scientific">Morganella psychrotolerans</name>
    <dbReference type="NCBI Taxonomy" id="368603"/>
    <lineage>
        <taxon>Bacteria</taxon>
        <taxon>Pseudomonadati</taxon>
        <taxon>Pseudomonadota</taxon>
        <taxon>Gammaproteobacteria</taxon>
        <taxon>Enterobacterales</taxon>
        <taxon>Morganellaceae</taxon>
        <taxon>Morganella</taxon>
    </lineage>
</organism>
<dbReference type="EMBL" id="LZEX01000007">
    <property type="protein sequence ID" value="OBU09874.1"/>
    <property type="molecule type" value="Genomic_DNA"/>
</dbReference>
<dbReference type="Proteomes" id="UP000092247">
    <property type="component" value="Unassembled WGS sequence"/>
</dbReference>
<evidence type="ECO:0000313" key="2">
    <source>
        <dbReference type="Proteomes" id="UP000092247"/>
    </source>
</evidence>
<accession>A0A1B8HKV7</accession>
<reference evidence="1 2" key="1">
    <citation type="submission" date="2016-06" db="EMBL/GenBank/DDBJ databases">
        <authorList>
            <person name="Kjaerup R.B."/>
            <person name="Dalgaard T.S."/>
            <person name="Juul-Madsen H.R."/>
        </authorList>
    </citation>
    <scope>NUCLEOTIDE SEQUENCE [LARGE SCALE GENOMIC DNA]</scope>
    <source>
        <strain evidence="1 2">GCSL-Mp3</strain>
    </source>
</reference>
<comment type="caution">
    <text evidence="1">The sequence shown here is derived from an EMBL/GenBank/DDBJ whole genome shotgun (WGS) entry which is preliminary data.</text>
</comment>
<evidence type="ECO:0000313" key="1">
    <source>
        <dbReference type="EMBL" id="OBU09874.1"/>
    </source>
</evidence>
<name>A0A1B8HKV7_9GAMM</name>
<gene>
    <name evidence="1" type="ORF">AYY17_17530</name>
</gene>
<proteinExistence type="predicted"/>
<sequence>MPYTLSKRKSKINIFIAETAGENAENIPQSLRSAHKICVIKDDNKNTRTYHRIETFYPGYTQRHSNCRQAAREISRGA</sequence>
<dbReference type="AlphaFoldDB" id="A0A1B8HKV7"/>